<dbReference type="Ensembl" id="ENSTGET00000011801.1">
    <property type="protein sequence ID" value="ENSTGEP00000009780.1"/>
    <property type="gene ID" value="ENSTGEG00000008051.1"/>
</dbReference>
<proteinExistence type="predicted"/>
<reference evidence="1" key="3">
    <citation type="submission" date="2025-09" db="UniProtKB">
        <authorList>
            <consortium name="Ensembl"/>
        </authorList>
    </citation>
    <scope>IDENTIFICATION</scope>
</reference>
<protein>
    <submittedName>
        <fullName evidence="1">Uncharacterized protein</fullName>
    </submittedName>
</protein>
<evidence type="ECO:0000313" key="2">
    <source>
        <dbReference type="Proteomes" id="UP000694411"/>
    </source>
</evidence>
<dbReference type="Proteomes" id="UP000694411">
    <property type="component" value="Chromosome X"/>
</dbReference>
<reference evidence="1" key="1">
    <citation type="submission" date="2018-05" db="EMBL/GenBank/DDBJ databases">
        <title>Whole genome of Theropithecus gelada.</title>
        <authorList>
            <person name="Chiou K.L."/>
            <person name="Snyder-Mackler N."/>
        </authorList>
    </citation>
    <scope>NUCLEOTIDE SEQUENCE [LARGE SCALE GENOMIC DNA]</scope>
</reference>
<name>A0A8D2EQ86_THEGE</name>
<sequence length="76" mass="8671">MFFIFQKEVFKNFLKCDCHLFSTKNFLRFFKRKIEILSLPQLPIASGFQNESTSARVGCTGAWRVHTTHTAALSAG</sequence>
<organism evidence="1 2">
    <name type="scientific">Theropithecus gelada</name>
    <name type="common">Gelada baboon</name>
    <dbReference type="NCBI Taxonomy" id="9565"/>
    <lineage>
        <taxon>Eukaryota</taxon>
        <taxon>Metazoa</taxon>
        <taxon>Chordata</taxon>
        <taxon>Craniata</taxon>
        <taxon>Vertebrata</taxon>
        <taxon>Euteleostomi</taxon>
        <taxon>Mammalia</taxon>
        <taxon>Eutheria</taxon>
        <taxon>Euarchontoglires</taxon>
        <taxon>Primates</taxon>
        <taxon>Haplorrhini</taxon>
        <taxon>Catarrhini</taxon>
        <taxon>Cercopithecidae</taxon>
        <taxon>Cercopithecinae</taxon>
        <taxon>Theropithecus</taxon>
    </lineage>
</organism>
<evidence type="ECO:0000313" key="1">
    <source>
        <dbReference type="Ensembl" id="ENSTGEP00000009780.1"/>
    </source>
</evidence>
<keyword evidence="2" id="KW-1185">Reference proteome</keyword>
<reference evidence="1" key="2">
    <citation type="submission" date="2025-08" db="UniProtKB">
        <authorList>
            <consortium name="Ensembl"/>
        </authorList>
    </citation>
    <scope>IDENTIFICATION</scope>
</reference>
<dbReference type="AlphaFoldDB" id="A0A8D2EQ86"/>
<accession>A0A8D2EQ86</accession>